<evidence type="ECO:0000313" key="2">
    <source>
        <dbReference type="EMBL" id="PYE52988.1"/>
    </source>
</evidence>
<dbReference type="Proteomes" id="UP000248326">
    <property type="component" value="Unassembled WGS sequence"/>
</dbReference>
<evidence type="ECO:0000256" key="1">
    <source>
        <dbReference type="SAM" id="Phobius"/>
    </source>
</evidence>
<dbReference type="EMBL" id="QJSX01000011">
    <property type="protein sequence ID" value="PYE52988.1"/>
    <property type="molecule type" value="Genomic_DNA"/>
</dbReference>
<dbReference type="RefSeq" id="WP_110887555.1">
    <property type="nucleotide sequence ID" value="NZ_QJSX01000011.1"/>
</dbReference>
<keyword evidence="3" id="KW-1185">Reference proteome</keyword>
<name>A0A318SKA5_9DEIO</name>
<evidence type="ECO:0000313" key="3">
    <source>
        <dbReference type="Proteomes" id="UP000248326"/>
    </source>
</evidence>
<keyword evidence="1" id="KW-0812">Transmembrane</keyword>
<keyword evidence="1" id="KW-0472">Membrane</keyword>
<protein>
    <submittedName>
        <fullName evidence="2">Uncharacterized protein</fullName>
    </submittedName>
</protein>
<sequence>MSGDGERVDVAAALRGEHGLMLSPGQVAARLGVGSESVRQLGVDVEDLLGAKLSIVPGRGRQWPEVLVGLVHVALRRAAVDRSVTQREAIARVLAQHGWIDEVTPTAPRAVDVSNEEQLRQIVLQFDVVEQQFSDLVSRLQEGAGVQVQQARDIQARLDRFAAEVDRMSARVSRIDDVSARALATGARLESVAGDVHAQLIEVRRLVALVHERRAAAFADAFRASLLASGTVGVLIVLIVLIVR</sequence>
<feature type="transmembrane region" description="Helical" evidence="1">
    <location>
        <begin position="221"/>
        <end position="243"/>
    </location>
</feature>
<keyword evidence="1" id="KW-1133">Transmembrane helix</keyword>
<proteinExistence type="predicted"/>
<gene>
    <name evidence="2" type="ORF">DES52_111161</name>
</gene>
<accession>A0A318SKA5</accession>
<comment type="caution">
    <text evidence="2">The sequence shown here is derived from an EMBL/GenBank/DDBJ whole genome shotgun (WGS) entry which is preliminary data.</text>
</comment>
<organism evidence="2 3">
    <name type="scientific">Deinococcus yavapaiensis KR-236</name>
    <dbReference type="NCBI Taxonomy" id="694435"/>
    <lineage>
        <taxon>Bacteria</taxon>
        <taxon>Thermotogati</taxon>
        <taxon>Deinococcota</taxon>
        <taxon>Deinococci</taxon>
        <taxon>Deinococcales</taxon>
        <taxon>Deinococcaceae</taxon>
        <taxon>Deinococcus</taxon>
    </lineage>
</organism>
<dbReference type="AlphaFoldDB" id="A0A318SKA5"/>
<reference evidence="2 3" key="1">
    <citation type="submission" date="2018-06" db="EMBL/GenBank/DDBJ databases">
        <title>Genomic Encyclopedia of Type Strains, Phase IV (KMG-IV): sequencing the most valuable type-strain genomes for metagenomic binning, comparative biology and taxonomic classification.</title>
        <authorList>
            <person name="Goeker M."/>
        </authorList>
    </citation>
    <scope>NUCLEOTIDE SEQUENCE [LARGE SCALE GENOMIC DNA]</scope>
    <source>
        <strain evidence="2 3">DSM 18048</strain>
    </source>
</reference>